<dbReference type="InterPro" id="IPR045109">
    <property type="entry name" value="LSDs-like"/>
</dbReference>
<dbReference type="AlphaFoldDB" id="A0A9P6QSJ4"/>
<feature type="region of interest" description="Disordered" evidence="4">
    <location>
        <begin position="69"/>
        <end position="97"/>
    </location>
</feature>
<dbReference type="GO" id="GO:0003712">
    <property type="term" value="F:transcription coregulator activity"/>
    <property type="evidence" value="ECO:0007669"/>
    <property type="project" value="TreeGrafter"/>
</dbReference>
<dbReference type="PROSITE" id="PS51184">
    <property type="entry name" value="JMJC"/>
    <property type="match status" value="1"/>
</dbReference>
<dbReference type="OrthoDB" id="1667110at2759"/>
<evidence type="ECO:0000259" key="5">
    <source>
        <dbReference type="PROSITE" id="PS51184"/>
    </source>
</evidence>
<name>A0A9P6QSJ4_9FUNG</name>
<dbReference type="EMBL" id="JAAAIN010003142">
    <property type="protein sequence ID" value="KAG0287441.1"/>
    <property type="molecule type" value="Genomic_DNA"/>
</dbReference>
<keyword evidence="7" id="KW-1185">Reference proteome</keyword>
<dbReference type="SUPFAM" id="SSF51197">
    <property type="entry name" value="Clavaminate synthase-like"/>
    <property type="match status" value="1"/>
</dbReference>
<sequence>MDLITDNTPEDISHRAYSTETRSRSYDNGITTKETTDTTCKDNVASQDKNKDEIRAVDMDVDVDTHAAIVAPTDKTDHRRRLDSIHRSSSDPGVRRKRAAKFAIEIPRARERLSAAGAPPVRHDPYRQKNVPCDNPEAEEWLDKAIRYDPTLGRLRYSHPEPDLVLNEKHQRILEAAFQVHEENLDFLTDEDIEFFAAVTGITYQATKTWFTRRKEDMEVDEASSQSSSTPAPPRLRIVGTLVEPSATNIELHGKATDRIAAADEPDTPKDSSITSTKPSISETRPNYIIADPIKPVEPTDTTITPTNVTETATITGLNTAVEPSDIASKGTAKHAESSSAVTKAAKVVEPSNNVNNPPATVEEHSATSTKAAAKDGISSTAEKSTVTLKSSHGVHAITSNVIDTEHAARSTKSKVSPFSNIDPTGTDERVSVLFRTVSIKTEVNPKRPVITQTYGKKSTRKISASPTLAATPRSTTTMSSLSPPSASTSTERAANKKLPSTDQSPPSHIITRKRVPYKHRVIQERRCIEKHRGKESGITLYQEPCKPCMEQQDDSICSFKNFRIFYADSRDDGHDIANYRYGPDFSSDPGHDRDLRFRRSGLDREMAQHIFAHTFPFGHVILERELLHVLGRTGLKLRAIDLVPGAPDHEDYVRCSLGDRQYCEKCKGAIIAGYWMCCVCGEELCLDCFDAFCDTTMCTKDRQHLRKQFVACGKFHAHTLQDYLTALRNFEQELPQAAIKAASKAALLPATVASPKDLSTRVSLRSPVRYDVSKLVLENFRHSWQQGKVLQVEGVGKRLKLSWTPEYLVSEHGNAPVSAICCQNGDIIPIDMARYFSKYFNNHRSQSVWKMGDWPEEPFQEVLPELFDDLMHALPLPEYTSPKGVFNLAKYTPIGQVNAEISAKLYVSKRQLEKHKEFGPMQLSAEMSDSIYICTYTQAETGGTALWWDIYRSEDRPLVEAFLRKVMAEKNSDETDPFTYDSQYLSPKLKNRLYHATGVRATEVHQKLGEAVMIPAGCVRQARYLQGSIVVGLDFVSPERFAQTMDWSRTTRRFNLERKGEGLDDVLQANNLAFFGTIAMLDL</sequence>
<proteinExistence type="predicted"/>
<evidence type="ECO:0000256" key="3">
    <source>
        <dbReference type="ARBA" id="ARBA00023242"/>
    </source>
</evidence>
<evidence type="ECO:0000313" key="7">
    <source>
        <dbReference type="Proteomes" id="UP000823405"/>
    </source>
</evidence>
<dbReference type="Proteomes" id="UP000823405">
    <property type="component" value="Unassembled WGS sequence"/>
</dbReference>
<feature type="non-terminal residue" evidence="6">
    <location>
        <position position="1"/>
    </location>
</feature>
<protein>
    <recommendedName>
        <fullName evidence="5">JmjC domain-containing protein</fullName>
    </recommendedName>
</protein>
<feature type="domain" description="JmjC" evidence="5">
    <location>
        <begin position="882"/>
        <end position="1053"/>
    </location>
</feature>
<dbReference type="GO" id="GO:0000118">
    <property type="term" value="C:histone deacetylase complex"/>
    <property type="evidence" value="ECO:0007669"/>
    <property type="project" value="TreeGrafter"/>
</dbReference>
<dbReference type="GO" id="GO:0032454">
    <property type="term" value="F:histone H3K9 demethylase activity"/>
    <property type="evidence" value="ECO:0007669"/>
    <property type="project" value="InterPro"/>
</dbReference>
<keyword evidence="2" id="KW-0479">Metal-binding</keyword>
<feature type="compositionally biased region" description="Basic and acidic residues" evidence="4">
    <location>
        <begin position="253"/>
        <end position="270"/>
    </location>
</feature>
<feature type="region of interest" description="Disordered" evidence="4">
    <location>
        <begin position="253"/>
        <end position="285"/>
    </location>
</feature>
<dbReference type="InterPro" id="IPR003347">
    <property type="entry name" value="JmjC_dom"/>
</dbReference>
<dbReference type="GO" id="GO:0000785">
    <property type="term" value="C:chromatin"/>
    <property type="evidence" value="ECO:0007669"/>
    <property type="project" value="TreeGrafter"/>
</dbReference>
<feature type="compositionally biased region" description="Basic and acidic residues" evidence="4">
    <location>
        <begin position="74"/>
        <end position="89"/>
    </location>
</feature>
<dbReference type="GO" id="GO:0046872">
    <property type="term" value="F:metal ion binding"/>
    <property type="evidence" value="ECO:0007669"/>
    <property type="project" value="UniProtKB-KW"/>
</dbReference>
<evidence type="ECO:0000256" key="2">
    <source>
        <dbReference type="ARBA" id="ARBA00022723"/>
    </source>
</evidence>
<feature type="region of interest" description="Disordered" evidence="4">
    <location>
        <begin position="1"/>
        <end position="34"/>
    </location>
</feature>
<organism evidence="6 7">
    <name type="scientific">Linnemannia gamsii</name>
    <dbReference type="NCBI Taxonomy" id="64522"/>
    <lineage>
        <taxon>Eukaryota</taxon>
        <taxon>Fungi</taxon>
        <taxon>Fungi incertae sedis</taxon>
        <taxon>Mucoromycota</taxon>
        <taxon>Mortierellomycotina</taxon>
        <taxon>Mortierellomycetes</taxon>
        <taxon>Mortierellales</taxon>
        <taxon>Mortierellaceae</taxon>
        <taxon>Linnemannia</taxon>
    </lineage>
</organism>
<dbReference type="GO" id="GO:0031490">
    <property type="term" value="F:chromatin DNA binding"/>
    <property type="evidence" value="ECO:0007669"/>
    <property type="project" value="TreeGrafter"/>
</dbReference>
<feature type="region of interest" description="Disordered" evidence="4">
    <location>
        <begin position="454"/>
        <end position="509"/>
    </location>
</feature>
<evidence type="ECO:0000256" key="1">
    <source>
        <dbReference type="ARBA" id="ARBA00004123"/>
    </source>
</evidence>
<dbReference type="PANTHER" id="PTHR12549:SF38">
    <property type="entry name" value="JMJC DOMAIN-CONTAINING HISTONE DEMETHYLASE 2, ISOFORM A"/>
    <property type="match status" value="1"/>
</dbReference>
<feature type="compositionally biased region" description="Polar residues" evidence="4">
    <location>
        <begin position="16"/>
        <end position="30"/>
    </location>
</feature>
<evidence type="ECO:0000256" key="4">
    <source>
        <dbReference type="SAM" id="MobiDB-lite"/>
    </source>
</evidence>
<feature type="compositionally biased region" description="Low complexity" evidence="4">
    <location>
        <begin position="472"/>
        <end position="491"/>
    </location>
</feature>
<dbReference type="GO" id="GO:0006357">
    <property type="term" value="P:regulation of transcription by RNA polymerase II"/>
    <property type="evidence" value="ECO:0007669"/>
    <property type="project" value="TreeGrafter"/>
</dbReference>
<dbReference type="SMART" id="SM00558">
    <property type="entry name" value="JmjC"/>
    <property type="match status" value="1"/>
</dbReference>
<reference evidence="6" key="1">
    <citation type="journal article" date="2020" name="Fungal Divers.">
        <title>Resolving the Mortierellaceae phylogeny through synthesis of multi-gene phylogenetics and phylogenomics.</title>
        <authorList>
            <person name="Vandepol N."/>
            <person name="Liber J."/>
            <person name="Desiro A."/>
            <person name="Na H."/>
            <person name="Kennedy M."/>
            <person name="Barry K."/>
            <person name="Grigoriev I.V."/>
            <person name="Miller A.N."/>
            <person name="O'Donnell K."/>
            <person name="Stajich J.E."/>
            <person name="Bonito G."/>
        </authorList>
    </citation>
    <scope>NUCLEOTIDE SEQUENCE</scope>
    <source>
        <strain evidence="6">NVP60</strain>
    </source>
</reference>
<feature type="compositionally biased region" description="Polar residues" evidence="4">
    <location>
        <begin position="454"/>
        <end position="469"/>
    </location>
</feature>
<feature type="compositionally biased region" description="Polar residues" evidence="4">
    <location>
        <begin position="271"/>
        <end position="285"/>
    </location>
</feature>
<accession>A0A9P6QSJ4</accession>
<evidence type="ECO:0000313" key="6">
    <source>
        <dbReference type="EMBL" id="KAG0287441.1"/>
    </source>
</evidence>
<comment type="subcellular location">
    <subcellularLocation>
        <location evidence="1">Nucleus</location>
    </subcellularLocation>
</comment>
<comment type="caution">
    <text evidence="6">The sequence shown here is derived from an EMBL/GenBank/DDBJ whole genome shotgun (WGS) entry which is preliminary data.</text>
</comment>
<dbReference type="Gene3D" id="2.60.120.650">
    <property type="entry name" value="Cupin"/>
    <property type="match status" value="1"/>
</dbReference>
<gene>
    <name evidence="6" type="ORF">BGZ97_007094</name>
</gene>
<keyword evidence="3" id="KW-0539">Nucleus</keyword>
<dbReference type="PANTHER" id="PTHR12549">
    <property type="entry name" value="JMJC DOMAIN-CONTAINING HISTONE DEMETHYLATION PROTEIN"/>
    <property type="match status" value="1"/>
</dbReference>